<keyword evidence="10" id="KW-1185">Reference proteome</keyword>
<keyword evidence="8" id="KW-0732">Signal</keyword>
<dbReference type="Pfam" id="PF01204">
    <property type="entry name" value="Trehalase"/>
    <property type="match status" value="1"/>
</dbReference>
<proteinExistence type="inferred from homology"/>
<dbReference type="InterPro" id="IPR001661">
    <property type="entry name" value="Glyco_hydro_37"/>
</dbReference>
<name>A0A9P0H169_NEZVI</name>
<keyword evidence="5 7" id="KW-0378">Hydrolase</keyword>
<evidence type="ECO:0000256" key="1">
    <source>
        <dbReference type="ARBA" id="ARBA00001576"/>
    </source>
</evidence>
<feature type="chain" id="PRO_5040107121" description="Trehalase" evidence="8">
    <location>
        <begin position="19"/>
        <end position="558"/>
    </location>
</feature>
<dbReference type="GO" id="GO:0005993">
    <property type="term" value="P:trehalose catabolic process"/>
    <property type="evidence" value="ECO:0007669"/>
    <property type="project" value="TreeGrafter"/>
</dbReference>
<dbReference type="PANTHER" id="PTHR23403">
    <property type="entry name" value="TREHALASE"/>
    <property type="match status" value="1"/>
</dbReference>
<reference evidence="9" key="1">
    <citation type="submission" date="2022-01" db="EMBL/GenBank/DDBJ databases">
        <authorList>
            <person name="King R."/>
        </authorList>
    </citation>
    <scope>NUCLEOTIDE SEQUENCE</scope>
</reference>
<dbReference type="InterPro" id="IPR008928">
    <property type="entry name" value="6-hairpin_glycosidase_sf"/>
</dbReference>
<dbReference type="InterPro" id="IPR018232">
    <property type="entry name" value="Glyco_hydro_37_CS"/>
</dbReference>
<evidence type="ECO:0000256" key="5">
    <source>
        <dbReference type="ARBA" id="ARBA00022801"/>
    </source>
</evidence>
<dbReference type="SUPFAM" id="SSF48208">
    <property type="entry name" value="Six-hairpin glycosidases"/>
    <property type="match status" value="1"/>
</dbReference>
<evidence type="ECO:0000256" key="2">
    <source>
        <dbReference type="ARBA" id="ARBA00005615"/>
    </source>
</evidence>
<gene>
    <name evidence="9" type="ORF">NEZAVI_LOCUS2154</name>
</gene>
<dbReference type="GO" id="GO:0004555">
    <property type="term" value="F:alpha,alpha-trehalase activity"/>
    <property type="evidence" value="ECO:0007669"/>
    <property type="project" value="UniProtKB-EC"/>
</dbReference>
<evidence type="ECO:0000256" key="7">
    <source>
        <dbReference type="RuleBase" id="RU361180"/>
    </source>
</evidence>
<comment type="catalytic activity">
    <reaction evidence="1 7">
        <text>alpha,alpha-trehalose + H2O = alpha-D-glucose + beta-D-glucose</text>
        <dbReference type="Rhea" id="RHEA:32675"/>
        <dbReference type="ChEBI" id="CHEBI:15377"/>
        <dbReference type="ChEBI" id="CHEBI:15903"/>
        <dbReference type="ChEBI" id="CHEBI:16551"/>
        <dbReference type="ChEBI" id="CHEBI:17925"/>
        <dbReference type="EC" id="3.2.1.28"/>
    </reaction>
</comment>
<dbReference type="InterPro" id="IPR012341">
    <property type="entry name" value="6hp_glycosidase-like_sf"/>
</dbReference>
<evidence type="ECO:0000256" key="8">
    <source>
        <dbReference type="SAM" id="SignalP"/>
    </source>
</evidence>
<dbReference type="Proteomes" id="UP001152798">
    <property type="component" value="Chromosome 1"/>
</dbReference>
<feature type="signal peptide" evidence="8">
    <location>
        <begin position="1"/>
        <end position="18"/>
    </location>
</feature>
<accession>A0A9P0H169</accession>
<dbReference type="PRINTS" id="PR00744">
    <property type="entry name" value="GLHYDRLASE37"/>
</dbReference>
<dbReference type="PROSITE" id="PS00928">
    <property type="entry name" value="TREHALASE_2"/>
    <property type="match status" value="1"/>
</dbReference>
<dbReference type="OrthoDB" id="3542292at2759"/>
<dbReference type="EC" id="3.2.1.28" evidence="3 7"/>
<sequence length="558" mass="64892">MIVKLLLVLFSAVILTEPLQFDELPDSCESDIYCRGRLLHDVQMSRIFSDSKTFVDKTMKYPPNTIVKKYEELIKQYEGRVPPPAVLRNFVTENFKDGSELELWEPHDWSQQPNILNRIKDDNFREWAFQLNAIWKNLSRRITEDVHKNPELHSLIYVPNGFIIPGGRFRELYYWDTFWIVNGLLICQMTDTARGVIENLLYLIKNVGHIPNGNRVYYTQRTQPPMITQMVNSYFQHTKDFSFIKKNIHLLDIEMDYWQTSRTVEINTNGKTYKLFRYFAVSNGPRPESYREDTITSESTGSDQAELFIDIKSAAESGWDFSSRWFIENATNHGNLSSIHTQNIIPVDLNALLHKNAKLLTSWFRKIGNQDKAKKYQLLSKQIMEGMTEVLWNDEEGIWLDYDILNEKPRNYFYVSNFVPFWTNSHTFTPTQAATLATNYINKIKLDQYIGGTPSSLEFSGEQWDFPNAWPPLQAFFIQGLDNIGTKKTSDLALHYALKYAQSNYKGFQDFGLMFEKYDALVKGRSGSGGEYEGQSGFGWTNGFIFELLDKWGMEMTS</sequence>
<evidence type="ECO:0000256" key="3">
    <source>
        <dbReference type="ARBA" id="ARBA00012757"/>
    </source>
</evidence>
<protein>
    <recommendedName>
        <fullName evidence="4 7">Trehalase</fullName>
        <ecNumber evidence="3 7">3.2.1.28</ecNumber>
    </recommendedName>
    <alternativeName>
        <fullName evidence="7">Alpha-trehalose glucohydrolase</fullName>
    </alternativeName>
</protein>
<evidence type="ECO:0000256" key="6">
    <source>
        <dbReference type="ARBA" id="ARBA00023295"/>
    </source>
</evidence>
<evidence type="ECO:0000313" key="9">
    <source>
        <dbReference type="EMBL" id="CAH1391066.1"/>
    </source>
</evidence>
<dbReference type="Gene3D" id="1.50.10.10">
    <property type="match status" value="1"/>
</dbReference>
<dbReference type="PANTHER" id="PTHR23403:SF1">
    <property type="entry name" value="TREHALASE"/>
    <property type="match status" value="1"/>
</dbReference>
<evidence type="ECO:0000256" key="4">
    <source>
        <dbReference type="ARBA" id="ARBA00019905"/>
    </source>
</evidence>
<keyword evidence="6 7" id="KW-0326">Glycosidase</keyword>
<dbReference type="AlphaFoldDB" id="A0A9P0H169"/>
<organism evidence="9 10">
    <name type="scientific">Nezara viridula</name>
    <name type="common">Southern green stink bug</name>
    <name type="synonym">Cimex viridulus</name>
    <dbReference type="NCBI Taxonomy" id="85310"/>
    <lineage>
        <taxon>Eukaryota</taxon>
        <taxon>Metazoa</taxon>
        <taxon>Ecdysozoa</taxon>
        <taxon>Arthropoda</taxon>
        <taxon>Hexapoda</taxon>
        <taxon>Insecta</taxon>
        <taxon>Pterygota</taxon>
        <taxon>Neoptera</taxon>
        <taxon>Paraneoptera</taxon>
        <taxon>Hemiptera</taxon>
        <taxon>Heteroptera</taxon>
        <taxon>Panheteroptera</taxon>
        <taxon>Pentatomomorpha</taxon>
        <taxon>Pentatomoidea</taxon>
        <taxon>Pentatomidae</taxon>
        <taxon>Pentatominae</taxon>
        <taxon>Nezara</taxon>
    </lineage>
</organism>
<dbReference type="EMBL" id="OV725077">
    <property type="protein sequence ID" value="CAH1391066.1"/>
    <property type="molecule type" value="Genomic_DNA"/>
</dbReference>
<comment type="similarity">
    <text evidence="2 7">Belongs to the glycosyl hydrolase 37 family.</text>
</comment>
<evidence type="ECO:0000313" key="10">
    <source>
        <dbReference type="Proteomes" id="UP001152798"/>
    </source>
</evidence>